<reference evidence="8 9" key="1">
    <citation type="journal article" date="2018" name="Sci. Rep.">
        <title>Comparative analysis of the Pocillopora damicornis genome highlights role of immune system in coral evolution.</title>
        <authorList>
            <person name="Cunning R."/>
            <person name="Bay R.A."/>
            <person name="Gillette P."/>
            <person name="Baker A.C."/>
            <person name="Traylor-Knowles N."/>
        </authorList>
    </citation>
    <scope>NUCLEOTIDE SEQUENCE [LARGE SCALE GENOMIC DNA]</scope>
    <source>
        <strain evidence="8">RSMAS</strain>
        <tissue evidence="8">Whole animal</tissue>
    </source>
</reference>
<evidence type="ECO:0000313" key="8">
    <source>
        <dbReference type="EMBL" id="RMX51416.1"/>
    </source>
</evidence>
<sequence>MFTSTNGTRIVLTKTKEVYSSPESKDAENRTQRSSSNLIPNYGGLPESKMFPPFLRYAKSTDCGSYANRGKYLGGEFADFENAAQVVTYAHSMGRGFKTSGAKYLEKTDEVTEKPSEKEMKEDSYDEDDANNGKEGKESYWERRRKNNASAKKSRDARKFRELQTQLKAAFLERENLRMRTELMIILKENACLKRVLCAKMT</sequence>
<keyword evidence="2" id="KW-0805">Transcription regulation</keyword>
<keyword evidence="5" id="KW-0539">Nucleus</keyword>
<dbReference type="Gene3D" id="1.20.5.170">
    <property type="match status" value="1"/>
</dbReference>
<evidence type="ECO:0000256" key="2">
    <source>
        <dbReference type="ARBA" id="ARBA00023015"/>
    </source>
</evidence>
<evidence type="ECO:0000256" key="1">
    <source>
        <dbReference type="ARBA" id="ARBA00004123"/>
    </source>
</evidence>
<accession>A0A3M6UCX9</accession>
<dbReference type="STRING" id="46731.A0A3M6UCX9"/>
<evidence type="ECO:0000256" key="5">
    <source>
        <dbReference type="ARBA" id="ARBA00023242"/>
    </source>
</evidence>
<evidence type="ECO:0000256" key="4">
    <source>
        <dbReference type="ARBA" id="ARBA00023163"/>
    </source>
</evidence>
<dbReference type="PANTHER" id="PTHR11988">
    <property type="entry name" value="THYROTROPH EMBRYONIC FACTOR RELATED"/>
    <property type="match status" value="1"/>
</dbReference>
<keyword evidence="3" id="KW-0238">DNA-binding</keyword>
<keyword evidence="9" id="KW-1185">Reference proteome</keyword>
<dbReference type="InterPro" id="IPR004827">
    <property type="entry name" value="bZIP"/>
</dbReference>
<feature type="compositionally biased region" description="Basic and acidic residues" evidence="6">
    <location>
        <begin position="131"/>
        <end position="142"/>
    </location>
</feature>
<feature type="domain" description="BZIP" evidence="7">
    <location>
        <begin position="137"/>
        <end position="197"/>
    </location>
</feature>
<dbReference type="PROSITE" id="PS50217">
    <property type="entry name" value="BZIP"/>
    <property type="match status" value="1"/>
</dbReference>
<dbReference type="Proteomes" id="UP000275408">
    <property type="component" value="Unassembled WGS sequence"/>
</dbReference>
<feature type="compositionally biased region" description="Basic and acidic residues" evidence="6">
    <location>
        <begin position="106"/>
        <end position="123"/>
    </location>
</feature>
<evidence type="ECO:0000313" key="9">
    <source>
        <dbReference type="Proteomes" id="UP000275408"/>
    </source>
</evidence>
<dbReference type="GO" id="GO:0000978">
    <property type="term" value="F:RNA polymerase II cis-regulatory region sequence-specific DNA binding"/>
    <property type="evidence" value="ECO:0007669"/>
    <property type="project" value="TreeGrafter"/>
</dbReference>
<dbReference type="GO" id="GO:0000981">
    <property type="term" value="F:DNA-binding transcription factor activity, RNA polymerase II-specific"/>
    <property type="evidence" value="ECO:0007669"/>
    <property type="project" value="TreeGrafter"/>
</dbReference>
<name>A0A3M6UCX9_POCDA</name>
<proteinExistence type="predicted"/>
<keyword evidence="4" id="KW-0804">Transcription</keyword>
<dbReference type="Pfam" id="PF07716">
    <property type="entry name" value="bZIP_2"/>
    <property type="match status" value="1"/>
</dbReference>
<dbReference type="GO" id="GO:0005634">
    <property type="term" value="C:nucleus"/>
    <property type="evidence" value="ECO:0007669"/>
    <property type="project" value="UniProtKB-SubCell"/>
</dbReference>
<protein>
    <recommendedName>
        <fullName evidence="7">BZIP domain-containing protein</fullName>
    </recommendedName>
</protein>
<gene>
    <name evidence="8" type="ORF">pdam_00012640</name>
</gene>
<feature type="region of interest" description="Disordered" evidence="6">
    <location>
        <begin position="16"/>
        <end position="41"/>
    </location>
</feature>
<organism evidence="8 9">
    <name type="scientific">Pocillopora damicornis</name>
    <name type="common">Cauliflower coral</name>
    <name type="synonym">Millepora damicornis</name>
    <dbReference type="NCBI Taxonomy" id="46731"/>
    <lineage>
        <taxon>Eukaryota</taxon>
        <taxon>Metazoa</taxon>
        <taxon>Cnidaria</taxon>
        <taxon>Anthozoa</taxon>
        <taxon>Hexacorallia</taxon>
        <taxon>Scleractinia</taxon>
        <taxon>Astrocoeniina</taxon>
        <taxon>Pocilloporidae</taxon>
        <taxon>Pocillopora</taxon>
    </lineage>
</organism>
<evidence type="ECO:0000256" key="3">
    <source>
        <dbReference type="ARBA" id="ARBA00023125"/>
    </source>
</evidence>
<dbReference type="InterPro" id="IPR046347">
    <property type="entry name" value="bZIP_sf"/>
</dbReference>
<dbReference type="EMBL" id="RCHS01001791">
    <property type="protein sequence ID" value="RMX51416.1"/>
    <property type="molecule type" value="Genomic_DNA"/>
</dbReference>
<dbReference type="AlphaFoldDB" id="A0A3M6UCX9"/>
<dbReference type="PANTHER" id="PTHR11988:SF27">
    <property type="entry name" value="GH27708P"/>
    <property type="match status" value="1"/>
</dbReference>
<feature type="region of interest" description="Disordered" evidence="6">
    <location>
        <begin position="106"/>
        <end position="158"/>
    </location>
</feature>
<dbReference type="SMART" id="SM00338">
    <property type="entry name" value="BRLZ"/>
    <property type="match status" value="1"/>
</dbReference>
<dbReference type="InterPro" id="IPR040223">
    <property type="entry name" value="PAR_bZIP"/>
</dbReference>
<dbReference type="CDD" id="cd14695">
    <property type="entry name" value="bZIP_HLF"/>
    <property type="match status" value="1"/>
</dbReference>
<comment type="subcellular location">
    <subcellularLocation>
        <location evidence="1">Nucleus</location>
    </subcellularLocation>
</comment>
<evidence type="ECO:0000259" key="7">
    <source>
        <dbReference type="PROSITE" id="PS50217"/>
    </source>
</evidence>
<comment type="caution">
    <text evidence="8">The sequence shown here is derived from an EMBL/GenBank/DDBJ whole genome shotgun (WGS) entry which is preliminary data.</text>
</comment>
<dbReference type="SUPFAM" id="SSF57959">
    <property type="entry name" value="Leucine zipper domain"/>
    <property type="match status" value="1"/>
</dbReference>
<dbReference type="OrthoDB" id="6022300at2759"/>
<evidence type="ECO:0000256" key="6">
    <source>
        <dbReference type="SAM" id="MobiDB-lite"/>
    </source>
</evidence>